<dbReference type="PANTHER" id="PTHR11653">
    <property type="entry name" value="PARVALBUMIN ALPHA"/>
    <property type="match status" value="1"/>
</dbReference>
<keyword evidence="4 7" id="KW-0106">Calcium</keyword>
<keyword evidence="5" id="KW-0514">Muscle protein</keyword>
<evidence type="ECO:0000256" key="7">
    <source>
        <dbReference type="PIRSR" id="PIRSR608080-1"/>
    </source>
</evidence>
<evidence type="ECO:0000256" key="3">
    <source>
        <dbReference type="ARBA" id="ARBA00022737"/>
    </source>
</evidence>
<dbReference type="Gene3D" id="1.10.238.10">
    <property type="entry name" value="EF-hand"/>
    <property type="match status" value="1"/>
</dbReference>
<accession>A0A8C6M086</accession>
<dbReference type="InterPro" id="IPR008080">
    <property type="entry name" value="Parvalbumin"/>
</dbReference>
<feature type="binding site" evidence="7">
    <location>
        <position position="107"/>
    </location>
    <ligand>
        <name>Ca(2+)</name>
        <dbReference type="ChEBI" id="CHEBI:29108"/>
        <label>1</label>
    </ligand>
</feature>
<feature type="binding site" evidence="7">
    <location>
        <position position="157"/>
    </location>
    <ligand>
        <name>Ca(2+)</name>
        <dbReference type="ChEBI" id="CHEBI:29108"/>
        <label>1</label>
    </ligand>
</feature>
<comment type="function">
    <text evidence="6 8">In muscle, parvalbumin is thought to be involved in relaxation after contraction. It binds two calcium ions.</text>
</comment>
<dbReference type="InterPro" id="IPR002048">
    <property type="entry name" value="EF_hand_dom"/>
</dbReference>
<reference evidence="10" key="1">
    <citation type="submission" date="2014-08" db="EMBL/GenBank/DDBJ databases">
        <authorList>
            <person name="Senf B."/>
            <person name="Petzold A."/>
            <person name="Downie B.R."/>
            <person name="Koch P."/>
            <person name="Platzer M."/>
        </authorList>
    </citation>
    <scope>NUCLEOTIDE SEQUENCE [LARGE SCALE GENOMIC DNA]</scope>
    <source>
        <strain evidence="10">GRZ</strain>
    </source>
</reference>
<dbReference type="SMART" id="SM00054">
    <property type="entry name" value="EFh"/>
    <property type="match status" value="2"/>
</dbReference>
<feature type="binding site" evidence="7">
    <location>
        <position position="148"/>
    </location>
    <ligand>
        <name>Ca(2+)</name>
        <dbReference type="ChEBI" id="CHEBI:29108"/>
        <label>1</label>
    </ligand>
</feature>
<feature type="domain" description="EF-hand" evidence="9">
    <location>
        <begin position="94"/>
        <end position="129"/>
    </location>
</feature>
<keyword evidence="11" id="KW-1185">Reference proteome</keyword>
<evidence type="ECO:0000256" key="6">
    <source>
        <dbReference type="ARBA" id="ARBA00025308"/>
    </source>
</evidence>
<dbReference type="Pfam" id="PF13499">
    <property type="entry name" value="EF-hand_7"/>
    <property type="match status" value="1"/>
</dbReference>
<evidence type="ECO:0000256" key="1">
    <source>
        <dbReference type="ARBA" id="ARBA00009753"/>
    </source>
</evidence>
<dbReference type="Proteomes" id="UP000694548">
    <property type="component" value="Chromosome sgr03"/>
</dbReference>
<dbReference type="InterPro" id="IPR011992">
    <property type="entry name" value="EF-hand-dom_pair"/>
</dbReference>
<dbReference type="GO" id="GO:0005737">
    <property type="term" value="C:cytoplasm"/>
    <property type="evidence" value="ECO:0007669"/>
    <property type="project" value="TreeGrafter"/>
</dbReference>
<dbReference type="FunFam" id="1.10.238.10:FF:000060">
    <property type="entry name" value="Parvalbumin, thymic"/>
    <property type="match status" value="1"/>
</dbReference>
<name>A0A8C6M086_NOTFU</name>
<feature type="domain" description="EF-hand" evidence="9">
    <location>
        <begin position="133"/>
        <end position="165"/>
    </location>
</feature>
<keyword evidence="2 7" id="KW-0479">Metal-binding</keyword>
<dbReference type="CDD" id="cd16255">
    <property type="entry name" value="EFh_parvalbumin_beta"/>
    <property type="match status" value="1"/>
</dbReference>
<evidence type="ECO:0000256" key="5">
    <source>
        <dbReference type="ARBA" id="ARBA00023179"/>
    </source>
</evidence>
<reference evidence="10" key="2">
    <citation type="submission" date="2025-08" db="UniProtKB">
        <authorList>
            <consortium name="Ensembl"/>
        </authorList>
    </citation>
    <scope>IDENTIFICATION</scope>
</reference>
<feature type="binding site" evidence="7">
    <location>
        <position position="118"/>
    </location>
    <ligand>
        <name>Ca(2+)</name>
        <dbReference type="ChEBI" id="CHEBI:29108"/>
        <label>1</label>
    </ligand>
</feature>
<feature type="binding site" evidence="7">
    <location>
        <position position="146"/>
    </location>
    <ligand>
        <name>Ca(2+)</name>
        <dbReference type="ChEBI" id="CHEBI:29108"/>
        <label>1</label>
    </ligand>
</feature>
<dbReference type="InterPro" id="IPR018247">
    <property type="entry name" value="EF_Hand_1_Ca_BS"/>
</dbReference>
<reference evidence="10" key="3">
    <citation type="submission" date="2025-09" db="UniProtKB">
        <authorList>
            <consortium name="Ensembl"/>
        </authorList>
    </citation>
    <scope>IDENTIFICATION</scope>
</reference>
<proteinExistence type="inferred from homology"/>
<evidence type="ECO:0000256" key="2">
    <source>
        <dbReference type="ARBA" id="ARBA00022723"/>
    </source>
</evidence>
<sequence length="165" mass="18404">MLLWELFADSRVKFLQITEYYYSTFYCRCDFSGFFLHPQNKSVNNLPLVSPTGIKMSISSVLSADAISSALKECQGPDSFCPKKFFQSCGLNKKSPQEVKKVFGILDNDASGFIEEEELKFFLQRFSPGARVLTEKETKGFISAADDDGDGQIGVEEFTAMVLSA</sequence>
<evidence type="ECO:0000256" key="8">
    <source>
        <dbReference type="RuleBase" id="RU368048"/>
    </source>
</evidence>
<keyword evidence="3" id="KW-0677">Repeat</keyword>
<feature type="binding site" evidence="7">
    <location>
        <position position="150"/>
    </location>
    <ligand>
        <name>Ca(2+)</name>
        <dbReference type="ChEBI" id="CHEBI:29108"/>
        <label>1</label>
    </ligand>
</feature>
<feature type="binding site" evidence="7">
    <location>
        <position position="111"/>
    </location>
    <ligand>
        <name>Ca(2+)</name>
        <dbReference type="ChEBI" id="CHEBI:29108"/>
        <label>1</label>
    </ligand>
</feature>
<evidence type="ECO:0000313" key="10">
    <source>
        <dbReference type="Ensembl" id="ENSNFUP00015026233.1"/>
    </source>
</evidence>
<dbReference type="AlphaFoldDB" id="A0A8C6M086"/>
<dbReference type="PRINTS" id="PR01697">
    <property type="entry name" value="PARVALBUMIN"/>
</dbReference>
<evidence type="ECO:0000313" key="11">
    <source>
        <dbReference type="Proteomes" id="UP000694548"/>
    </source>
</evidence>
<feature type="binding site" evidence="7">
    <location>
        <position position="109"/>
    </location>
    <ligand>
        <name>Ca(2+)</name>
        <dbReference type="ChEBI" id="CHEBI:29108"/>
        <label>1</label>
    </ligand>
</feature>
<gene>
    <name evidence="10" type="primary">pvalb8</name>
</gene>
<comment type="similarity">
    <text evidence="1 8">Belongs to the parvalbumin family.</text>
</comment>
<dbReference type="PROSITE" id="PS50222">
    <property type="entry name" value="EF_HAND_2"/>
    <property type="match status" value="2"/>
</dbReference>
<dbReference type="PROSITE" id="PS00018">
    <property type="entry name" value="EF_HAND_1"/>
    <property type="match status" value="2"/>
</dbReference>
<dbReference type="SUPFAM" id="SSF47473">
    <property type="entry name" value="EF-hand"/>
    <property type="match status" value="1"/>
</dbReference>
<dbReference type="Ensembl" id="ENSNFUT00015027416.1">
    <property type="protein sequence ID" value="ENSNFUP00015026233.1"/>
    <property type="gene ID" value="ENSNFUG00015012722.1"/>
</dbReference>
<evidence type="ECO:0000259" key="9">
    <source>
        <dbReference type="PROSITE" id="PS50222"/>
    </source>
</evidence>
<protein>
    <recommendedName>
        <fullName evidence="8">Parvalbumin</fullName>
    </recommendedName>
</protein>
<feature type="binding site" evidence="7">
    <location>
        <position position="113"/>
    </location>
    <ligand>
        <name>Ca(2+)</name>
        <dbReference type="ChEBI" id="CHEBI:29108"/>
        <label>1</label>
    </ligand>
</feature>
<dbReference type="GO" id="GO:0005509">
    <property type="term" value="F:calcium ion binding"/>
    <property type="evidence" value="ECO:0007669"/>
    <property type="project" value="UniProtKB-UniRule"/>
</dbReference>
<organism evidence="10 11">
    <name type="scientific">Nothobranchius furzeri</name>
    <name type="common">Turquoise killifish</name>
    <dbReference type="NCBI Taxonomy" id="105023"/>
    <lineage>
        <taxon>Eukaryota</taxon>
        <taxon>Metazoa</taxon>
        <taxon>Chordata</taxon>
        <taxon>Craniata</taxon>
        <taxon>Vertebrata</taxon>
        <taxon>Euteleostomi</taxon>
        <taxon>Actinopterygii</taxon>
        <taxon>Neopterygii</taxon>
        <taxon>Teleostei</taxon>
        <taxon>Neoteleostei</taxon>
        <taxon>Acanthomorphata</taxon>
        <taxon>Ovalentaria</taxon>
        <taxon>Atherinomorphae</taxon>
        <taxon>Cyprinodontiformes</taxon>
        <taxon>Nothobranchiidae</taxon>
        <taxon>Nothobranchius</taxon>
    </lineage>
</organism>
<dbReference type="PANTHER" id="PTHR11653:SF4">
    <property type="entry name" value="ONCOMODULIN-2-RELATED"/>
    <property type="match status" value="1"/>
</dbReference>
<evidence type="ECO:0000256" key="4">
    <source>
        <dbReference type="ARBA" id="ARBA00022837"/>
    </source>
</evidence>
<dbReference type="GeneTree" id="ENSGT00940000163861"/>